<feature type="domain" description="Restriction of telomere capping protein 4 C-terminal" evidence="9">
    <location>
        <begin position="564"/>
        <end position="682"/>
    </location>
</feature>
<evidence type="ECO:0000256" key="6">
    <source>
        <dbReference type="ARBA" id="ARBA00022490"/>
    </source>
</evidence>
<feature type="region of interest" description="Disordered" evidence="8">
    <location>
        <begin position="1"/>
        <end position="445"/>
    </location>
</feature>
<dbReference type="GO" id="GO:0005634">
    <property type="term" value="C:nucleus"/>
    <property type="evidence" value="ECO:0007669"/>
    <property type="project" value="UniProtKB-SubCell"/>
</dbReference>
<comment type="similarity">
    <text evidence="4">Belongs to the RTC4 family.</text>
</comment>
<dbReference type="Proteomes" id="UP001321749">
    <property type="component" value="Unassembled WGS sequence"/>
</dbReference>
<sequence>MDGNWPPRRIGMSKNDLPRKPLLSTFRNKERDLEPDSDGPPLEESQLPQVNGSFNGMGPERSDHLQDDDFPDILPTPGPMDEGEGKSGNSQPEPLLPARDEEEDPNFYSSFRATRESAFGAPPKSSDVTDDVRIKTGSPGPDNNSRQGKAELDKGDDDDEAMPASDSDDSAAVPTFLTRPANQKPLKKIGVELKRMSQRTTAPIDDSSDDGSPPNRGNIKPSTFTRTGRKVGSAVTEDIASSQGSQSGKPKRSHKRGSGLDASYKGLKKNDTGNLTAATRTNNLKRKSSGEEDITSPGADREKEIFGNDFNSSVRSGYGKPKFAKQYGAKTREKELEKRARKGEPAPKRVKKAKKFNKSSEGSDSSEPEKPIKSYSLPEMIKSEDGEGRSSPARSRPKALPSRIPGSSSPAFRPKSPLKLAKLDDSDDGTPDGSQRPTTFKIPPELSDFEGASWLNSPTIKDALSNSDLLLRRTSSPTTDLDSPLQLPNETICRLCKKTVDKDHFDKFTKSHPVWTLRNMQIFCQAHSRRSAKALWTEKGYPNIKWGWELDERISKQVPFIQRILEGSQSSHYGDLFRDKIKSGQNRTLLRSDELNLTPGYYGIRGLRQMSENLIHKFSGVLRKRALEDSLIAARGHTTYLQAVLVPELAVRLIMEDMKIGEVKARDVLEESVWVGEVLNDELKDVVLESDEEK</sequence>
<evidence type="ECO:0000256" key="8">
    <source>
        <dbReference type="SAM" id="MobiDB-lite"/>
    </source>
</evidence>
<dbReference type="EMBL" id="MU864994">
    <property type="protein sequence ID" value="KAK4461262.1"/>
    <property type="molecule type" value="Genomic_DNA"/>
</dbReference>
<evidence type="ECO:0000313" key="11">
    <source>
        <dbReference type="Proteomes" id="UP001321749"/>
    </source>
</evidence>
<feature type="compositionally biased region" description="Acidic residues" evidence="8">
    <location>
        <begin position="154"/>
        <end position="169"/>
    </location>
</feature>
<reference evidence="10" key="2">
    <citation type="submission" date="2023-06" db="EMBL/GenBank/DDBJ databases">
        <authorList>
            <consortium name="Lawrence Berkeley National Laboratory"/>
            <person name="Mondo S.J."/>
            <person name="Hensen N."/>
            <person name="Bonometti L."/>
            <person name="Westerberg I."/>
            <person name="Brannstrom I.O."/>
            <person name="Guillou S."/>
            <person name="Cros-Aarteil S."/>
            <person name="Calhoun S."/>
            <person name="Haridas S."/>
            <person name="Kuo A."/>
            <person name="Pangilinan J."/>
            <person name="Riley R."/>
            <person name="Labutti K."/>
            <person name="Andreopoulos B."/>
            <person name="Lipzen A."/>
            <person name="Chen C."/>
            <person name="Yanf M."/>
            <person name="Daum C."/>
            <person name="Ng V."/>
            <person name="Clum A."/>
            <person name="Steindorff A."/>
            <person name="Ohm R."/>
            <person name="Martin F."/>
            <person name="Silar P."/>
            <person name="Natvig D."/>
            <person name="Lalanne C."/>
            <person name="Gautier V."/>
            <person name="Ament-Velasquez S.L."/>
            <person name="Kruys A."/>
            <person name="Hutchinson M.I."/>
            <person name="Powell A.J."/>
            <person name="Barry K."/>
            <person name="Miller A.N."/>
            <person name="Grigoriev I.V."/>
            <person name="Debuchy R."/>
            <person name="Gladieux P."/>
            <person name="Thoren M.H."/>
            <person name="Johannesson H."/>
        </authorList>
    </citation>
    <scope>NUCLEOTIDE SEQUENCE</scope>
    <source>
        <strain evidence="10">PSN324</strain>
    </source>
</reference>
<feature type="compositionally biased region" description="Basic and acidic residues" evidence="8">
    <location>
        <begin position="330"/>
        <end position="347"/>
    </location>
</feature>
<gene>
    <name evidence="10" type="ORF">QBC42DRAFT_270481</name>
</gene>
<evidence type="ECO:0000256" key="3">
    <source>
        <dbReference type="ARBA" id="ARBA00004496"/>
    </source>
</evidence>
<reference evidence="10" key="1">
    <citation type="journal article" date="2023" name="Mol. Phylogenet. Evol.">
        <title>Genome-scale phylogeny and comparative genomics of the fungal order Sordariales.</title>
        <authorList>
            <person name="Hensen N."/>
            <person name="Bonometti L."/>
            <person name="Westerberg I."/>
            <person name="Brannstrom I.O."/>
            <person name="Guillou S."/>
            <person name="Cros-Aarteil S."/>
            <person name="Calhoun S."/>
            <person name="Haridas S."/>
            <person name="Kuo A."/>
            <person name="Mondo S."/>
            <person name="Pangilinan J."/>
            <person name="Riley R."/>
            <person name="LaButti K."/>
            <person name="Andreopoulos B."/>
            <person name="Lipzen A."/>
            <person name="Chen C."/>
            <person name="Yan M."/>
            <person name="Daum C."/>
            <person name="Ng V."/>
            <person name="Clum A."/>
            <person name="Steindorff A."/>
            <person name="Ohm R.A."/>
            <person name="Martin F."/>
            <person name="Silar P."/>
            <person name="Natvig D.O."/>
            <person name="Lalanne C."/>
            <person name="Gautier V."/>
            <person name="Ament-Velasquez S.L."/>
            <person name="Kruys A."/>
            <person name="Hutchinson M.I."/>
            <person name="Powell A.J."/>
            <person name="Barry K."/>
            <person name="Miller A.N."/>
            <person name="Grigoriev I.V."/>
            <person name="Debuchy R."/>
            <person name="Gladieux P."/>
            <person name="Hiltunen Thoren M."/>
            <person name="Johannesson H."/>
        </authorList>
    </citation>
    <scope>NUCLEOTIDE SEQUENCE</scope>
    <source>
        <strain evidence="10">PSN324</strain>
    </source>
</reference>
<feature type="compositionally biased region" description="Basic residues" evidence="8">
    <location>
        <begin position="348"/>
        <end position="357"/>
    </location>
</feature>
<dbReference type="GO" id="GO:0005737">
    <property type="term" value="C:cytoplasm"/>
    <property type="evidence" value="ECO:0007669"/>
    <property type="project" value="UniProtKB-SubCell"/>
</dbReference>
<dbReference type="SMART" id="SM01312">
    <property type="entry name" value="RTC4"/>
    <property type="match status" value="1"/>
</dbReference>
<evidence type="ECO:0000313" key="10">
    <source>
        <dbReference type="EMBL" id="KAK4461262.1"/>
    </source>
</evidence>
<feature type="compositionally biased region" description="Polar residues" evidence="8">
    <location>
        <begin position="272"/>
        <end position="282"/>
    </location>
</feature>
<dbReference type="Pfam" id="PF14474">
    <property type="entry name" value="RTC4"/>
    <property type="match status" value="1"/>
</dbReference>
<keyword evidence="6" id="KW-0963">Cytoplasm</keyword>
<dbReference type="InterPro" id="IPR028094">
    <property type="entry name" value="RTC4_C"/>
</dbReference>
<organism evidence="10 11">
    <name type="scientific">Cladorrhinum samala</name>
    <dbReference type="NCBI Taxonomy" id="585594"/>
    <lineage>
        <taxon>Eukaryota</taxon>
        <taxon>Fungi</taxon>
        <taxon>Dikarya</taxon>
        <taxon>Ascomycota</taxon>
        <taxon>Pezizomycotina</taxon>
        <taxon>Sordariomycetes</taxon>
        <taxon>Sordariomycetidae</taxon>
        <taxon>Sordariales</taxon>
        <taxon>Podosporaceae</taxon>
        <taxon>Cladorrhinum</taxon>
    </lineage>
</organism>
<keyword evidence="7" id="KW-0539">Nucleus</keyword>
<dbReference type="AlphaFoldDB" id="A0AAV9HKX1"/>
<comment type="function">
    <text evidence="1">May be involved in a process influencing telomere capping.</text>
</comment>
<evidence type="ECO:0000256" key="7">
    <source>
        <dbReference type="ARBA" id="ARBA00023242"/>
    </source>
</evidence>
<protein>
    <recommendedName>
        <fullName evidence="5">Restriction of telomere capping protein 4</fullName>
    </recommendedName>
</protein>
<evidence type="ECO:0000256" key="4">
    <source>
        <dbReference type="ARBA" id="ARBA00009461"/>
    </source>
</evidence>
<dbReference type="PANTHER" id="PTHR41391:SF1">
    <property type="entry name" value="RESTRICTION OF TELOMERE CAPPING PROTEIN 4"/>
    <property type="match status" value="1"/>
</dbReference>
<evidence type="ECO:0000256" key="2">
    <source>
        <dbReference type="ARBA" id="ARBA00004123"/>
    </source>
</evidence>
<comment type="caution">
    <text evidence="10">The sequence shown here is derived from an EMBL/GenBank/DDBJ whole genome shotgun (WGS) entry which is preliminary data.</text>
</comment>
<evidence type="ECO:0000256" key="1">
    <source>
        <dbReference type="ARBA" id="ARBA00002738"/>
    </source>
</evidence>
<evidence type="ECO:0000256" key="5">
    <source>
        <dbReference type="ARBA" id="ARBA00015162"/>
    </source>
</evidence>
<dbReference type="InterPro" id="IPR039024">
    <property type="entry name" value="RTC4"/>
</dbReference>
<dbReference type="PANTHER" id="PTHR41391">
    <property type="entry name" value="RESTRICTION OF TELOMERE CAPPING PROTEIN 4"/>
    <property type="match status" value="1"/>
</dbReference>
<name>A0AAV9HKX1_9PEZI</name>
<feature type="compositionally biased region" description="Polar residues" evidence="8">
    <location>
        <begin position="239"/>
        <end position="248"/>
    </location>
</feature>
<accession>A0AAV9HKX1</accession>
<evidence type="ECO:0000259" key="9">
    <source>
        <dbReference type="SMART" id="SM01312"/>
    </source>
</evidence>
<keyword evidence="11" id="KW-1185">Reference proteome</keyword>
<comment type="subcellular location">
    <subcellularLocation>
        <location evidence="3">Cytoplasm</location>
    </subcellularLocation>
    <subcellularLocation>
        <location evidence="2">Nucleus</location>
    </subcellularLocation>
</comment>
<proteinExistence type="inferred from homology"/>